<dbReference type="Pfam" id="PF12710">
    <property type="entry name" value="HAD"/>
    <property type="match status" value="1"/>
</dbReference>
<dbReference type="InterPro" id="IPR050582">
    <property type="entry name" value="HAD-like_SerB"/>
</dbReference>
<dbReference type="SUPFAM" id="SSF56784">
    <property type="entry name" value="HAD-like"/>
    <property type="match status" value="1"/>
</dbReference>
<dbReference type="PROSITE" id="PS51318">
    <property type="entry name" value="TAT"/>
    <property type="match status" value="1"/>
</dbReference>
<feature type="chain" id="PRO_5004159480" evidence="1">
    <location>
        <begin position="29"/>
        <end position="337"/>
    </location>
</feature>
<feature type="signal peptide" evidence="1">
    <location>
        <begin position="1"/>
        <end position="28"/>
    </location>
</feature>
<sequence length="337" mass="37009">MFQVTRRSAMKIAALAAAASSMGQAAFAAEPSILPSWVDGDAKARIIDFVSATTTEGGPDFVEPADRVAVFDNDGTLWGEQPMYVQLAFALDRVKQLAPQHSEWQTTEPFKSVLAGDMAGVAASGERGLIELVAATHAGMSTEEFERIVSDWMESARHPASGKPYTAHIFKPMVELIDYLKSNQFEVFIVSGGGVEFMRPWTERVYGIPPQNVVGSSIKTRYELRDGVPAIMRLPEIDFIDDGLGKPVGINKFIGRRPIAAFGNSDGDFEMLEWTTAGPGRRFGLIVHHDDAEREKAYDRDSHFGRLARGLDEAPARGWTVVSIKDDWKLVSRSETG</sequence>
<accession>O66011</accession>
<gene>
    <name evidence="2" type="primary">napD</name>
</gene>
<keyword evidence="1" id="KW-0732">Signal</keyword>
<evidence type="ECO:0000256" key="1">
    <source>
        <dbReference type="SAM" id="SignalP"/>
    </source>
</evidence>
<dbReference type="Gene3D" id="3.40.50.1000">
    <property type="entry name" value="HAD superfamily/HAD-like"/>
    <property type="match status" value="1"/>
</dbReference>
<dbReference type="EMBL" id="U74652">
    <property type="protein sequence ID" value="AAC05180.1"/>
    <property type="molecule type" value="Genomic_DNA"/>
</dbReference>
<dbReference type="InterPro" id="IPR006311">
    <property type="entry name" value="TAT_signal"/>
</dbReference>
<reference evidence="2" key="1">
    <citation type="submission" date="1996-10" db="EMBL/GenBank/DDBJ databases">
        <title>Rhizobium meliloti nonspecific acid phosphatase.</title>
        <authorList>
            <person name="Deng S."/>
            <person name="Summers M.L."/>
            <person name="Kahn M.L."/>
            <person name="McDermott T.R."/>
        </authorList>
    </citation>
    <scope>NUCLEOTIDE SEQUENCE</scope>
    <source>
        <strain evidence="2">104A14</strain>
    </source>
</reference>
<dbReference type="AlphaFoldDB" id="O66011"/>
<organism evidence="2">
    <name type="scientific">Rhizobium meliloti</name>
    <name type="common">Ensifer meliloti</name>
    <name type="synonym">Sinorhizobium meliloti</name>
    <dbReference type="NCBI Taxonomy" id="382"/>
    <lineage>
        <taxon>Bacteria</taxon>
        <taxon>Pseudomonadati</taxon>
        <taxon>Pseudomonadota</taxon>
        <taxon>Alphaproteobacteria</taxon>
        <taxon>Hyphomicrobiales</taxon>
        <taxon>Rhizobiaceae</taxon>
        <taxon>Sinorhizobium/Ensifer group</taxon>
        <taxon>Sinorhizobium</taxon>
    </lineage>
</organism>
<protein>
    <submittedName>
        <fullName evidence="2">Nonspecific acid phosphatase</fullName>
    </submittedName>
</protein>
<name>O66011_RHIML</name>
<dbReference type="InterPro" id="IPR023214">
    <property type="entry name" value="HAD_sf"/>
</dbReference>
<evidence type="ECO:0000313" key="2">
    <source>
        <dbReference type="EMBL" id="AAC05180.1"/>
    </source>
</evidence>
<dbReference type="InterPro" id="IPR036412">
    <property type="entry name" value="HAD-like_sf"/>
</dbReference>
<proteinExistence type="predicted"/>
<dbReference type="PANTHER" id="PTHR43344">
    <property type="entry name" value="PHOSPHOSERINE PHOSPHATASE"/>
    <property type="match status" value="1"/>
</dbReference>
<dbReference type="SMR" id="O66011"/>